<accession>A0A212JW99</accession>
<dbReference type="EMBL" id="FLUM01000003">
    <property type="protein sequence ID" value="SBW03677.1"/>
    <property type="molecule type" value="Genomic_DNA"/>
</dbReference>
<organism evidence="1">
    <name type="scientific">uncultured Dysgonomonas sp</name>
    <dbReference type="NCBI Taxonomy" id="206096"/>
    <lineage>
        <taxon>Bacteria</taxon>
        <taxon>Pseudomonadati</taxon>
        <taxon>Bacteroidota</taxon>
        <taxon>Bacteroidia</taxon>
        <taxon>Bacteroidales</taxon>
        <taxon>Dysgonomonadaceae</taxon>
        <taxon>Dysgonomonas</taxon>
        <taxon>environmental samples</taxon>
    </lineage>
</organism>
<dbReference type="AlphaFoldDB" id="A0A212JW99"/>
<name>A0A212JW99_9BACT</name>
<protein>
    <submittedName>
        <fullName evidence="1">Uncharacterized protein</fullName>
    </submittedName>
</protein>
<evidence type="ECO:0000313" key="1">
    <source>
        <dbReference type="EMBL" id="SBW03677.1"/>
    </source>
</evidence>
<gene>
    <name evidence="1" type="ORF">KL86DYS1_30639</name>
</gene>
<reference evidence="1" key="1">
    <citation type="submission" date="2016-04" db="EMBL/GenBank/DDBJ databases">
        <authorList>
            <person name="Evans L.H."/>
            <person name="Alamgir A."/>
            <person name="Owens N."/>
            <person name="Weber N.D."/>
            <person name="Virtaneva K."/>
            <person name="Barbian K."/>
            <person name="Babar A."/>
            <person name="Rosenke K."/>
        </authorList>
    </citation>
    <scope>NUCLEOTIDE SEQUENCE</scope>
    <source>
        <strain evidence="1">86-1</strain>
    </source>
</reference>
<sequence length="75" mass="8792">MHPLFFHFNHTTMIGDCFVVRKPCCKLKVREAKAFLITFSLGKQRSAKRSDPKEIIQAIFDCMSQKRSRISIQYI</sequence>
<proteinExistence type="predicted"/>